<protein>
    <submittedName>
        <fullName evidence="5">Nitrogen assimilation transcription factor nirA</fullName>
    </submittedName>
</protein>
<evidence type="ECO:0000256" key="2">
    <source>
        <dbReference type="ARBA" id="ARBA00023242"/>
    </source>
</evidence>
<keyword evidence="2" id="KW-0539">Nucleus</keyword>
<dbReference type="InterPro" id="IPR007219">
    <property type="entry name" value="XnlR_reg_dom"/>
</dbReference>
<dbReference type="CDD" id="cd00067">
    <property type="entry name" value="GAL4"/>
    <property type="match status" value="1"/>
</dbReference>
<feature type="coiled-coil region" evidence="3">
    <location>
        <begin position="35"/>
        <end position="62"/>
    </location>
</feature>
<comment type="caution">
    <text evidence="5">The sequence shown here is derived from an EMBL/GenBank/DDBJ whole genome shotgun (WGS) entry which is preliminary data.</text>
</comment>
<dbReference type="GO" id="GO:0000981">
    <property type="term" value="F:DNA-binding transcription factor activity, RNA polymerase II-specific"/>
    <property type="evidence" value="ECO:0007669"/>
    <property type="project" value="InterPro"/>
</dbReference>
<dbReference type="InterPro" id="IPR036864">
    <property type="entry name" value="Zn2-C6_fun-type_DNA-bd_sf"/>
</dbReference>
<keyword evidence="1" id="KW-0479">Metal-binding</keyword>
<dbReference type="GO" id="GO:0003677">
    <property type="term" value="F:DNA binding"/>
    <property type="evidence" value="ECO:0007669"/>
    <property type="project" value="InterPro"/>
</dbReference>
<evidence type="ECO:0000313" key="5">
    <source>
        <dbReference type="EMBL" id="KAK4222661.1"/>
    </source>
</evidence>
<dbReference type="Proteomes" id="UP001301958">
    <property type="component" value="Unassembled WGS sequence"/>
</dbReference>
<reference evidence="5" key="1">
    <citation type="journal article" date="2023" name="Mol. Phylogenet. Evol.">
        <title>Genome-scale phylogeny and comparative genomics of the fungal order Sordariales.</title>
        <authorList>
            <person name="Hensen N."/>
            <person name="Bonometti L."/>
            <person name="Westerberg I."/>
            <person name="Brannstrom I.O."/>
            <person name="Guillou S."/>
            <person name="Cros-Aarteil S."/>
            <person name="Calhoun S."/>
            <person name="Haridas S."/>
            <person name="Kuo A."/>
            <person name="Mondo S."/>
            <person name="Pangilinan J."/>
            <person name="Riley R."/>
            <person name="LaButti K."/>
            <person name="Andreopoulos B."/>
            <person name="Lipzen A."/>
            <person name="Chen C."/>
            <person name="Yan M."/>
            <person name="Daum C."/>
            <person name="Ng V."/>
            <person name="Clum A."/>
            <person name="Steindorff A."/>
            <person name="Ohm R.A."/>
            <person name="Martin F."/>
            <person name="Silar P."/>
            <person name="Natvig D.O."/>
            <person name="Lalanne C."/>
            <person name="Gautier V."/>
            <person name="Ament-Velasquez S.L."/>
            <person name="Kruys A."/>
            <person name="Hutchinson M.I."/>
            <person name="Powell A.J."/>
            <person name="Barry K."/>
            <person name="Miller A.N."/>
            <person name="Grigoriev I.V."/>
            <person name="Debuchy R."/>
            <person name="Gladieux P."/>
            <person name="Hiltunen Thoren M."/>
            <person name="Johannesson H."/>
        </authorList>
    </citation>
    <scope>NUCLEOTIDE SEQUENCE</scope>
    <source>
        <strain evidence="5">CBS 990.96</strain>
    </source>
</reference>
<name>A0AAN6YRA3_9PEZI</name>
<keyword evidence="6" id="KW-1185">Reference proteome</keyword>
<dbReference type="InterPro" id="IPR053187">
    <property type="entry name" value="Notoamide_regulator"/>
</dbReference>
<dbReference type="GO" id="GO:0006351">
    <property type="term" value="P:DNA-templated transcription"/>
    <property type="evidence" value="ECO:0007669"/>
    <property type="project" value="InterPro"/>
</dbReference>
<dbReference type="EMBL" id="MU865460">
    <property type="protein sequence ID" value="KAK4222661.1"/>
    <property type="molecule type" value="Genomic_DNA"/>
</dbReference>
<dbReference type="PROSITE" id="PS50048">
    <property type="entry name" value="ZN2_CY6_FUNGAL_2"/>
    <property type="match status" value="1"/>
</dbReference>
<evidence type="ECO:0000256" key="3">
    <source>
        <dbReference type="SAM" id="Coils"/>
    </source>
</evidence>
<dbReference type="Gene3D" id="4.10.240.10">
    <property type="entry name" value="Zn(2)-C6 fungal-type DNA-binding domain"/>
    <property type="match status" value="1"/>
</dbReference>
<keyword evidence="3" id="KW-0175">Coiled coil</keyword>
<dbReference type="SMART" id="SM00066">
    <property type="entry name" value="GAL4"/>
    <property type="match status" value="1"/>
</dbReference>
<gene>
    <name evidence="5" type="ORF">QBC38DRAFT_340284</name>
</gene>
<dbReference type="PANTHER" id="PTHR47256">
    <property type="entry name" value="ZN(II)2CYS6 TRANSCRIPTION FACTOR (EUROFUNG)-RELATED"/>
    <property type="match status" value="1"/>
</dbReference>
<accession>A0AAN6YRA3</accession>
<dbReference type="PANTHER" id="PTHR47256:SF1">
    <property type="entry name" value="ZN(II)2CYS6 TRANSCRIPTION FACTOR (EUROFUNG)"/>
    <property type="match status" value="1"/>
</dbReference>
<dbReference type="Pfam" id="PF04082">
    <property type="entry name" value="Fungal_trans"/>
    <property type="match status" value="1"/>
</dbReference>
<feature type="non-terminal residue" evidence="5">
    <location>
        <position position="467"/>
    </location>
</feature>
<dbReference type="SUPFAM" id="SSF57701">
    <property type="entry name" value="Zn2/Cys6 DNA-binding domain"/>
    <property type="match status" value="1"/>
</dbReference>
<feature type="domain" description="Zn(2)-C6 fungal-type" evidence="4">
    <location>
        <begin position="1"/>
        <end position="32"/>
    </location>
</feature>
<proteinExistence type="predicted"/>
<evidence type="ECO:0000313" key="6">
    <source>
        <dbReference type="Proteomes" id="UP001301958"/>
    </source>
</evidence>
<evidence type="ECO:0000259" key="4">
    <source>
        <dbReference type="PROSITE" id="PS50048"/>
    </source>
</evidence>
<dbReference type="GO" id="GO:0008270">
    <property type="term" value="F:zinc ion binding"/>
    <property type="evidence" value="ECO:0007669"/>
    <property type="project" value="InterPro"/>
</dbReference>
<dbReference type="CDD" id="cd12148">
    <property type="entry name" value="fungal_TF_MHR"/>
    <property type="match status" value="1"/>
</dbReference>
<sequence length="467" mass="52597">ACAQCQKRKSKCDGSRPMCTACIKRKDAQCLYPVREGAMSRYSDLKETYSQLQRENQDLRELFCYIKRRPEDEAFEIYKRLRTADDPIQVLNFFRHADTLLLMPSSTGALASDKKAEDLELETQAASDLKLPARPWTAVAGDGLVSCLVSSFFKWDNPLLFSFIDQELFLRDMRAGSSPYCSPFLVNSICALRSIMSDKARTFNRAANLDLCSLFTAEAKKQLDLEAGKVSLTTIQGLLILFILSCCDGTNRAGAVYRMAAFDMLQKLKPERLVRRLRDDVRDQAEQKRALSTLCWGVYLLECVLSNAYLKPSTISVPKIPWAVIHNDPNTPNIDFRGLPFGLGSPAPPLVPGITQQAYRLAILYHDVMNYNTQIHSSLIGDENDMSKRRGYYAELALFEESLPERLRYRNNPAPDTLFLKSLINLVAYNLTRPLPFSTEIATGGVHHTSKSLLLDLCSTDVDILES</sequence>
<dbReference type="Pfam" id="PF00172">
    <property type="entry name" value="Zn_clus"/>
    <property type="match status" value="1"/>
</dbReference>
<dbReference type="InterPro" id="IPR001138">
    <property type="entry name" value="Zn2Cys6_DnaBD"/>
</dbReference>
<feature type="non-terminal residue" evidence="5">
    <location>
        <position position="1"/>
    </location>
</feature>
<organism evidence="5 6">
    <name type="scientific">Podospora fimiseda</name>
    <dbReference type="NCBI Taxonomy" id="252190"/>
    <lineage>
        <taxon>Eukaryota</taxon>
        <taxon>Fungi</taxon>
        <taxon>Dikarya</taxon>
        <taxon>Ascomycota</taxon>
        <taxon>Pezizomycotina</taxon>
        <taxon>Sordariomycetes</taxon>
        <taxon>Sordariomycetidae</taxon>
        <taxon>Sordariales</taxon>
        <taxon>Podosporaceae</taxon>
        <taxon>Podospora</taxon>
    </lineage>
</organism>
<dbReference type="AlphaFoldDB" id="A0AAN6YRA3"/>
<reference evidence="5" key="2">
    <citation type="submission" date="2023-05" db="EMBL/GenBank/DDBJ databases">
        <authorList>
            <consortium name="Lawrence Berkeley National Laboratory"/>
            <person name="Steindorff A."/>
            <person name="Hensen N."/>
            <person name="Bonometti L."/>
            <person name="Westerberg I."/>
            <person name="Brannstrom I.O."/>
            <person name="Guillou S."/>
            <person name="Cros-Aarteil S."/>
            <person name="Calhoun S."/>
            <person name="Haridas S."/>
            <person name="Kuo A."/>
            <person name="Mondo S."/>
            <person name="Pangilinan J."/>
            <person name="Riley R."/>
            <person name="Labutti K."/>
            <person name="Andreopoulos B."/>
            <person name="Lipzen A."/>
            <person name="Chen C."/>
            <person name="Yanf M."/>
            <person name="Daum C."/>
            <person name="Ng V."/>
            <person name="Clum A."/>
            <person name="Ohm R."/>
            <person name="Martin F."/>
            <person name="Silar P."/>
            <person name="Natvig D."/>
            <person name="Lalanne C."/>
            <person name="Gautier V."/>
            <person name="Ament-Velasquez S.L."/>
            <person name="Kruys A."/>
            <person name="Hutchinson M.I."/>
            <person name="Powell A.J."/>
            <person name="Barry K."/>
            <person name="Miller A.N."/>
            <person name="Grigoriev I.V."/>
            <person name="Debuchy R."/>
            <person name="Gladieux P."/>
            <person name="Thoren M.H."/>
            <person name="Johannesson H."/>
        </authorList>
    </citation>
    <scope>NUCLEOTIDE SEQUENCE</scope>
    <source>
        <strain evidence="5">CBS 990.96</strain>
    </source>
</reference>
<evidence type="ECO:0000256" key="1">
    <source>
        <dbReference type="ARBA" id="ARBA00022723"/>
    </source>
</evidence>